<protein>
    <recommendedName>
        <fullName evidence="4">THUMP domain-containing protein</fullName>
    </recommendedName>
</protein>
<keyword evidence="3" id="KW-1185">Reference proteome</keyword>
<accession>A0A0D2HNR9</accession>
<reference evidence="2" key="1">
    <citation type="submission" date="2015-01" db="EMBL/GenBank/DDBJ databases">
        <title>The Genome Sequence of Cladophialophora bantiana CBS 173.52.</title>
        <authorList>
            <consortium name="The Broad Institute Genomics Platform"/>
            <person name="Cuomo C."/>
            <person name="de Hoog S."/>
            <person name="Gorbushina A."/>
            <person name="Stielow B."/>
            <person name="Teixiera M."/>
            <person name="Abouelleil A."/>
            <person name="Chapman S.B."/>
            <person name="Priest M."/>
            <person name="Young S.K."/>
            <person name="Wortman J."/>
            <person name="Nusbaum C."/>
            <person name="Birren B."/>
        </authorList>
    </citation>
    <scope>NUCLEOTIDE SEQUENCE [LARGE SCALE GENOMIC DNA]</scope>
    <source>
        <strain evidence="2">CBS 173.52</strain>
    </source>
</reference>
<name>A0A0D2HNR9_CLAB1</name>
<gene>
    <name evidence="2" type="ORF">Z519_06327</name>
</gene>
<dbReference type="VEuPathDB" id="FungiDB:Z519_06327"/>
<evidence type="ECO:0000313" key="2">
    <source>
        <dbReference type="EMBL" id="KIW92480.1"/>
    </source>
</evidence>
<feature type="compositionally biased region" description="Basic and acidic residues" evidence="1">
    <location>
        <begin position="168"/>
        <end position="185"/>
    </location>
</feature>
<feature type="region of interest" description="Disordered" evidence="1">
    <location>
        <begin position="144"/>
        <end position="185"/>
    </location>
</feature>
<sequence length="185" mass="20984">MQAEIAQVLDEHHTEQLLHYHKTQNFVDQVSREQAVYQKKPGDKREKQADFTIVRVKAKFNRDKSKEEVEKDIENATSYAVKQDVLPARIHVVAISISKFGFEEMSKIFQHMPMIIARYRDCGTPVRLWMQAFNYSIDGEAHNDRQVPVGSAPGGWGNGDGLRTQSRVPEHEAQGVCGKEESGSS</sequence>
<organism evidence="2 3">
    <name type="scientific">Cladophialophora bantiana (strain ATCC 10958 / CBS 173.52 / CDC B-1940 / NIH 8579)</name>
    <name type="common">Xylohypha bantiana</name>
    <dbReference type="NCBI Taxonomy" id="1442370"/>
    <lineage>
        <taxon>Eukaryota</taxon>
        <taxon>Fungi</taxon>
        <taxon>Dikarya</taxon>
        <taxon>Ascomycota</taxon>
        <taxon>Pezizomycotina</taxon>
        <taxon>Eurotiomycetes</taxon>
        <taxon>Chaetothyriomycetidae</taxon>
        <taxon>Chaetothyriales</taxon>
        <taxon>Herpotrichiellaceae</taxon>
        <taxon>Cladophialophora</taxon>
    </lineage>
</organism>
<dbReference type="GeneID" id="27699255"/>
<proteinExistence type="predicted"/>
<dbReference type="RefSeq" id="XP_016619149.1">
    <property type="nucleotide sequence ID" value="XM_016764067.1"/>
</dbReference>
<dbReference type="EMBL" id="KN846988">
    <property type="protein sequence ID" value="KIW92480.1"/>
    <property type="molecule type" value="Genomic_DNA"/>
</dbReference>
<dbReference type="AlphaFoldDB" id="A0A0D2HNR9"/>
<evidence type="ECO:0000313" key="3">
    <source>
        <dbReference type="Proteomes" id="UP000053789"/>
    </source>
</evidence>
<evidence type="ECO:0008006" key="4">
    <source>
        <dbReference type="Google" id="ProtNLM"/>
    </source>
</evidence>
<evidence type="ECO:0000256" key="1">
    <source>
        <dbReference type="SAM" id="MobiDB-lite"/>
    </source>
</evidence>
<dbReference type="HOGENOM" id="CLU_1461153_0_0_1"/>
<dbReference type="Proteomes" id="UP000053789">
    <property type="component" value="Unassembled WGS sequence"/>
</dbReference>